<dbReference type="AlphaFoldDB" id="A0A9C7L9C3"/>
<keyword evidence="3" id="KW-1185">Reference proteome</keyword>
<evidence type="ECO:0000313" key="3">
    <source>
        <dbReference type="Proteomes" id="UP000789845"/>
    </source>
</evidence>
<dbReference type="PANTHER" id="PTHR43265:SF1">
    <property type="entry name" value="ESTERASE ESTD"/>
    <property type="match status" value="1"/>
</dbReference>
<gene>
    <name evidence="2" type="ORF">NEOCIP111885_00907</name>
</gene>
<proteinExistence type="predicted"/>
<dbReference type="InterPro" id="IPR029058">
    <property type="entry name" value="AB_hydrolase_fold"/>
</dbReference>
<dbReference type="PANTHER" id="PTHR43265">
    <property type="entry name" value="ESTERASE ESTD"/>
    <property type="match status" value="1"/>
</dbReference>
<dbReference type="EMBL" id="CAKJTG010000004">
    <property type="protein sequence ID" value="CAG9607217.1"/>
    <property type="molecule type" value="Genomic_DNA"/>
</dbReference>
<dbReference type="SUPFAM" id="SSF53474">
    <property type="entry name" value="alpha/beta-Hydrolases"/>
    <property type="match status" value="1"/>
</dbReference>
<dbReference type="Pfam" id="PF12146">
    <property type="entry name" value="Hydrolase_4"/>
    <property type="match status" value="1"/>
</dbReference>
<dbReference type="Proteomes" id="UP000789845">
    <property type="component" value="Unassembled WGS sequence"/>
</dbReference>
<protein>
    <recommendedName>
        <fullName evidence="1">Serine aminopeptidase S33 domain-containing protein</fullName>
    </recommendedName>
</protein>
<sequence length="326" mass="37097">MEKEIKLNGENTIYGSIRVPAAGKGKYPAILIIAGSGPLDRDGNDRKGKYPTNLYKDIAHYMTDLGFVTFRYDKRGTGKSDGEWIATGLSDLVEDAKKSIEFLQSHPNVDTEKIIVCGHSEGTVIATKLTESFNLAGVMLLSGGVDNVIEATNKQRLLSYKELQELPGFKGWLYRQLKIDVKGEKQFEKQMRKIMESDKDIVKIQLFFKYPAKWTREHHAYNTREALKKVTCPVFALQGNKDVLVDGEVLNELSNLVQGKSEFHIISNMEHGLRVQTEPKSILNMRKIFKEILKRPIHEDALKTMATWLKENYKSDEIIMDNREIS</sequence>
<dbReference type="GO" id="GO:0052689">
    <property type="term" value="F:carboxylic ester hydrolase activity"/>
    <property type="evidence" value="ECO:0007669"/>
    <property type="project" value="TreeGrafter"/>
</dbReference>
<organism evidence="2 3">
    <name type="scientific">Pseudoneobacillus rhizosphaerae</name>
    <dbReference type="NCBI Taxonomy" id="2880968"/>
    <lineage>
        <taxon>Bacteria</taxon>
        <taxon>Bacillati</taxon>
        <taxon>Bacillota</taxon>
        <taxon>Bacilli</taxon>
        <taxon>Bacillales</taxon>
        <taxon>Bacillaceae</taxon>
        <taxon>Pseudoneobacillus</taxon>
    </lineage>
</organism>
<comment type="caution">
    <text evidence="2">The sequence shown here is derived from an EMBL/GenBank/DDBJ whole genome shotgun (WGS) entry which is preliminary data.</text>
</comment>
<name>A0A9C7L9C3_9BACI</name>
<evidence type="ECO:0000313" key="2">
    <source>
        <dbReference type="EMBL" id="CAG9607217.1"/>
    </source>
</evidence>
<dbReference type="Gene3D" id="3.40.50.1820">
    <property type="entry name" value="alpha/beta hydrolase"/>
    <property type="match status" value="1"/>
</dbReference>
<accession>A0A9C7L9C3</accession>
<dbReference type="InterPro" id="IPR053145">
    <property type="entry name" value="AB_hydrolase_Est10"/>
</dbReference>
<reference evidence="2" key="1">
    <citation type="submission" date="2021-10" db="EMBL/GenBank/DDBJ databases">
        <authorList>
            <person name="Criscuolo A."/>
        </authorList>
    </citation>
    <scope>NUCLEOTIDE SEQUENCE</scope>
    <source>
        <strain evidence="2">CIP111885</strain>
    </source>
</reference>
<dbReference type="InterPro" id="IPR022742">
    <property type="entry name" value="Hydrolase_4"/>
</dbReference>
<dbReference type="RefSeq" id="WP_230495485.1">
    <property type="nucleotide sequence ID" value="NZ_CAKJTG010000004.1"/>
</dbReference>
<feature type="domain" description="Serine aminopeptidase S33" evidence="1">
    <location>
        <begin position="53"/>
        <end position="273"/>
    </location>
</feature>
<evidence type="ECO:0000259" key="1">
    <source>
        <dbReference type="Pfam" id="PF12146"/>
    </source>
</evidence>